<evidence type="ECO:0008006" key="4">
    <source>
        <dbReference type="Google" id="ProtNLM"/>
    </source>
</evidence>
<dbReference type="Gene3D" id="2.130.10.130">
    <property type="entry name" value="Integrin alpha, N-terminal"/>
    <property type="match status" value="1"/>
</dbReference>
<accession>A0A151B0G8</accession>
<organism evidence="2 3">
    <name type="scientific">Moorella mulderi DSM 14980</name>
    <dbReference type="NCBI Taxonomy" id="1122241"/>
    <lineage>
        <taxon>Bacteria</taxon>
        <taxon>Bacillati</taxon>
        <taxon>Bacillota</taxon>
        <taxon>Clostridia</taxon>
        <taxon>Neomoorellales</taxon>
        <taxon>Neomoorellaceae</taxon>
        <taxon>Neomoorella</taxon>
    </lineage>
</organism>
<name>A0A151B0G8_9FIRM</name>
<proteinExistence type="predicted"/>
<dbReference type="RefSeq" id="WP_062279955.1">
    <property type="nucleotide sequence ID" value="NZ_LTBC01000001.1"/>
</dbReference>
<dbReference type="SUPFAM" id="SSF69318">
    <property type="entry name" value="Integrin alpha N-terminal domain"/>
    <property type="match status" value="1"/>
</dbReference>
<evidence type="ECO:0000256" key="1">
    <source>
        <dbReference type="SAM" id="SignalP"/>
    </source>
</evidence>
<keyword evidence="1" id="KW-0732">Signal</keyword>
<feature type="signal peptide" evidence="1">
    <location>
        <begin position="1"/>
        <end position="28"/>
    </location>
</feature>
<evidence type="ECO:0000313" key="2">
    <source>
        <dbReference type="EMBL" id="KYH33320.1"/>
    </source>
</evidence>
<protein>
    <recommendedName>
        <fullName evidence="4">FG-GAP repeat protein</fullName>
    </recommendedName>
</protein>
<dbReference type="PATRIC" id="fig|1122241.3.peg.24"/>
<dbReference type="Proteomes" id="UP000075670">
    <property type="component" value="Unassembled WGS sequence"/>
</dbReference>
<feature type="chain" id="PRO_5007577896" description="FG-GAP repeat protein" evidence="1">
    <location>
        <begin position="29"/>
        <end position="188"/>
    </location>
</feature>
<dbReference type="AlphaFoldDB" id="A0A151B0G8"/>
<reference evidence="2 3" key="1">
    <citation type="submission" date="2016-02" db="EMBL/GenBank/DDBJ databases">
        <title>Genome sequence of Moorella mulderi DSM 14980.</title>
        <authorList>
            <person name="Poehlein A."/>
            <person name="Daniel R."/>
        </authorList>
    </citation>
    <scope>NUCLEOTIDE SEQUENCE [LARGE SCALE GENOMIC DNA]</scope>
    <source>
        <strain evidence="2 3">DSM 14980</strain>
    </source>
</reference>
<sequence>MPCLKKWCALIMGTIFFLGGCSLPSPLAAIRPPAVSGQVDEIAKAVQELLAPGQTVAEVRQLLSPDGEAGGQKAIAAEDLDGDGERELVVGYQGPEQMAGVFIAHRTPQGWQKVWQKEKPGPPGLDVLELEDLTGDGPPEIIIGWTIGASAGNQLEVLTYAPAGKDGSLSYRESTRGGRLARNLAGRS</sequence>
<dbReference type="OrthoDB" id="9762883at2"/>
<dbReference type="EMBL" id="LTBC01000001">
    <property type="protein sequence ID" value="KYH33320.1"/>
    <property type="molecule type" value="Genomic_DNA"/>
</dbReference>
<evidence type="ECO:0000313" key="3">
    <source>
        <dbReference type="Proteomes" id="UP000075670"/>
    </source>
</evidence>
<keyword evidence="3" id="KW-1185">Reference proteome</keyword>
<dbReference type="InterPro" id="IPR028994">
    <property type="entry name" value="Integrin_alpha_N"/>
</dbReference>
<comment type="caution">
    <text evidence="2">The sequence shown here is derived from an EMBL/GenBank/DDBJ whole genome shotgun (WGS) entry which is preliminary data.</text>
</comment>
<gene>
    <name evidence="2" type="ORF">MOMUL_00210</name>
</gene>
<dbReference type="PROSITE" id="PS51257">
    <property type="entry name" value="PROKAR_LIPOPROTEIN"/>
    <property type="match status" value="1"/>
</dbReference>